<accession>A0A4U5LNZ1</accession>
<reference evidence="2 3" key="2">
    <citation type="journal article" date="2019" name="G3 (Bethesda)">
        <title>Hybrid Assembly of the Genome of the Entomopathogenic Nematode Steinernema carpocapsae Identifies the X-Chromosome.</title>
        <authorList>
            <person name="Serra L."/>
            <person name="Macchietto M."/>
            <person name="Macias-Munoz A."/>
            <person name="McGill C.J."/>
            <person name="Rodriguez I.M."/>
            <person name="Rodriguez B."/>
            <person name="Murad R."/>
            <person name="Mortazavi A."/>
        </authorList>
    </citation>
    <scope>NUCLEOTIDE SEQUENCE [LARGE SCALE GENOMIC DNA]</scope>
    <source>
        <strain evidence="2 3">ALL</strain>
    </source>
</reference>
<sequence length="100" mass="11288">MRRLGRALRQTRVFLALTLPLKPVAIDRAVACCRVSCVDVVCRSSSYKKRFLPLFTNNLVNFRARNKICQPLVVGCYCRVGLTFSRDRPKPPSVNVCVST</sequence>
<comment type="caution">
    <text evidence="2">The sequence shown here is derived from an EMBL/GenBank/DDBJ whole genome shotgun (WGS) entry which is preliminary data.</text>
</comment>
<keyword evidence="3" id="KW-1185">Reference proteome</keyword>
<protein>
    <recommendedName>
        <fullName evidence="4">Secreted protein</fullName>
    </recommendedName>
</protein>
<evidence type="ECO:0000313" key="2">
    <source>
        <dbReference type="EMBL" id="TKR57621.1"/>
    </source>
</evidence>
<name>A0A4U5LNZ1_STECR</name>
<evidence type="ECO:0000313" key="3">
    <source>
        <dbReference type="Proteomes" id="UP000298663"/>
    </source>
</evidence>
<reference evidence="2 3" key="1">
    <citation type="journal article" date="2015" name="Genome Biol.">
        <title>Comparative genomics of Steinernema reveals deeply conserved gene regulatory networks.</title>
        <authorList>
            <person name="Dillman A.R."/>
            <person name="Macchietto M."/>
            <person name="Porter C.F."/>
            <person name="Rogers A."/>
            <person name="Williams B."/>
            <person name="Antoshechkin I."/>
            <person name="Lee M.M."/>
            <person name="Goodwin Z."/>
            <person name="Lu X."/>
            <person name="Lewis E.E."/>
            <person name="Goodrich-Blair H."/>
            <person name="Stock S.P."/>
            <person name="Adams B.J."/>
            <person name="Sternberg P.W."/>
            <person name="Mortazavi A."/>
        </authorList>
    </citation>
    <scope>NUCLEOTIDE SEQUENCE [LARGE SCALE GENOMIC DNA]</scope>
    <source>
        <strain evidence="2 3">ALL</strain>
    </source>
</reference>
<evidence type="ECO:0000256" key="1">
    <source>
        <dbReference type="SAM" id="SignalP"/>
    </source>
</evidence>
<feature type="signal peptide" evidence="1">
    <location>
        <begin position="1"/>
        <end position="26"/>
    </location>
</feature>
<feature type="chain" id="PRO_5020613652" description="Secreted protein" evidence="1">
    <location>
        <begin position="27"/>
        <end position="100"/>
    </location>
</feature>
<keyword evidence="1" id="KW-0732">Signal</keyword>
<evidence type="ECO:0008006" key="4">
    <source>
        <dbReference type="Google" id="ProtNLM"/>
    </source>
</evidence>
<dbReference type="Proteomes" id="UP000298663">
    <property type="component" value="Unassembled WGS sequence"/>
</dbReference>
<organism evidence="2 3">
    <name type="scientific">Steinernema carpocapsae</name>
    <name type="common">Entomopathogenic nematode</name>
    <dbReference type="NCBI Taxonomy" id="34508"/>
    <lineage>
        <taxon>Eukaryota</taxon>
        <taxon>Metazoa</taxon>
        <taxon>Ecdysozoa</taxon>
        <taxon>Nematoda</taxon>
        <taxon>Chromadorea</taxon>
        <taxon>Rhabditida</taxon>
        <taxon>Tylenchina</taxon>
        <taxon>Panagrolaimomorpha</taxon>
        <taxon>Strongyloidoidea</taxon>
        <taxon>Steinernematidae</taxon>
        <taxon>Steinernema</taxon>
    </lineage>
</organism>
<dbReference type="AlphaFoldDB" id="A0A4U5LNZ1"/>
<dbReference type="EMBL" id="AZBU02000014">
    <property type="protein sequence ID" value="TKR57621.1"/>
    <property type="molecule type" value="Genomic_DNA"/>
</dbReference>
<gene>
    <name evidence="2" type="ORF">L596_030300</name>
</gene>
<proteinExistence type="predicted"/>